<evidence type="ECO:0000256" key="3">
    <source>
        <dbReference type="ARBA" id="ARBA00023285"/>
    </source>
</evidence>
<comment type="catalytic activity">
    <reaction evidence="5">
        <text>ethanolamine = acetaldehyde + NH4(+)</text>
        <dbReference type="Rhea" id="RHEA:15313"/>
        <dbReference type="ChEBI" id="CHEBI:15343"/>
        <dbReference type="ChEBI" id="CHEBI:28938"/>
        <dbReference type="ChEBI" id="CHEBI:57603"/>
        <dbReference type="EC" id="4.3.1.7"/>
    </reaction>
</comment>
<feature type="binding site" evidence="5">
    <location>
        <position position="159"/>
    </location>
    <ligand>
        <name>adenosylcob(III)alamin</name>
        <dbReference type="ChEBI" id="CHEBI:18408"/>
    </ligand>
</feature>
<dbReference type="AlphaFoldDB" id="A0A840C7H8"/>
<dbReference type="Pfam" id="PF05985">
    <property type="entry name" value="EutC"/>
    <property type="match status" value="1"/>
</dbReference>
<evidence type="ECO:0000256" key="4">
    <source>
        <dbReference type="ARBA" id="ARBA00024446"/>
    </source>
</evidence>
<comment type="similarity">
    <text evidence="5">Belongs to the EutC family.</text>
</comment>
<dbReference type="GO" id="GO:0008851">
    <property type="term" value="F:ethanolamine ammonia-lyase activity"/>
    <property type="evidence" value="ECO:0007669"/>
    <property type="project" value="UniProtKB-UniRule"/>
</dbReference>
<dbReference type="GO" id="GO:0009350">
    <property type="term" value="C:ethanolamine ammonia-lyase complex"/>
    <property type="evidence" value="ECO:0007669"/>
    <property type="project" value="UniProtKB-UniRule"/>
</dbReference>
<proteinExistence type="inferred from homology"/>
<evidence type="ECO:0000256" key="5">
    <source>
        <dbReference type="HAMAP-Rule" id="MF_00601"/>
    </source>
</evidence>
<dbReference type="PANTHER" id="PTHR39330">
    <property type="entry name" value="ETHANOLAMINE AMMONIA-LYASE LIGHT CHAIN"/>
    <property type="match status" value="1"/>
</dbReference>
<comment type="subcellular location">
    <subcellularLocation>
        <location evidence="5">Bacterial microcompartment</location>
    </subcellularLocation>
</comment>
<keyword evidence="2 5" id="KW-0456">Lyase</keyword>
<comment type="subunit">
    <text evidence="5">The basic unit is a heterodimer which dimerizes to form tetramers. The heterotetramers trimerize; 6 large subunits form a core ring with 6 small subunits projecting outwards.</text>
</comment>
<dbReference type="InterPro" id="IPR042251">
    <property type="entry name" value="EutC_C"/>
</dbReference>
<dbReference type="UniPathway" id="UPA00560"/>
<evidence type="ECO:0000313" key="6">
    <source>
        <dbReference type="EMBL" id="MBB4018297.1"/>
    </source>
</evidence>
<organism evidence="6 7">
    <name type="scientific">Chelatococcus caeni</name>
    <dbReference type="NCBI Taxonomy" id="1348468"/>
    <lineage>
        <taxon>Bacteria</taxon>
        <taxon>Pseudomonadati</taxon>
        <taxon>Pseudomonadota</taxon>
        <taxon>Alphaproteobacteria</taxon>
        <taxon>Hyphomicrobiales</taxon>
        <taxon>Chelatococcaceae</taxon>
        <taxon>Chelatococcus</taxon>
    </lineage>
</organism>
<dbReference type="RefSeq" id="WP_183317295.1">
    <property type="nucleotide sequence ID" value="NZ_JACIEN010000004.1"/>
</dbReference>
<keyword evidence="1 5" id="KW-0846">Cobalamin</keyword>
<keyword evidence="7" id="KW-1185">Reference proteome</keyword>
<comment type="pathway">
    <text evidence="5">Amine and polyamine degradation; ethanolamine degradation.</text>
</comment>
<dbReference type="InterPro" id="IPR009246">
    <property type="entry name" value="EutC"/>
</dbReference>
<reference evidence="6 7" key="1">
    <citation type="submission" date="2020-08" db="EMBL/GenBank/DDBJ databases">
        <title>Genomic Encyclopedia of Type Strains, Phase IV (KMG-IV): sequencing the most valuable type-strain genomes for metagenomic binning, comparative biology and taxonomic classification.</title>
        <authorList>
            <person name="Goeker M."/>
        </authorList>
    </citation>
    <scope>NUCLEOTIDE SEQUENCE [LARGE SCALE GENOMIC DNA]</scope>
    <source>
        <strain evidence="6 7">DSM 103737</strain>
    </source>
</reference>
<feature type="binding site" evidence="5">
    <location>
        <position position="180"/>
    </location>
    <ligand>
        <name>adenosylcob(III)alamin</name>
        <dbReference type="ChEBI" id="CHEBI:18408"/>
    </ligand>
</feature>
<keyword evidence="4 5" id="KW-1283">Bacterial microcompartment</keyword>
<comment type="caution">
    <text evidence="6">The sequence shown here is derived from an EMBL/GenBank/DDBJ whole genome shotgun (WGS) entry which is preliminary data.</text>
</comment>
<dbReference type="GO" id="GO:0031419">
    <property type="term" value="F:cobalamin binding"/>
    <property type="evidence" value="ECO:0007669"/>
    <property type="project" value="UniProtKB-UniRule"/>
</dbReference>
<dbReference type="GO" id="GO:0046336">
    <property type="term" value="P:ethanolamine catabolic process"/>
    <property type="evidence" value="ECO:0007669"/>
    <property type="project" value="UniProtKB-UniRule"/>
</dbReference>
<dbReference type="NCBIfam" id="NF003971">
    <property type="entry name" value="PRK05465.1"/>
    <property type="match status" value="1"/>
</dbReference>
<comment type="cofactor">
    <cofactor evidence="5">
        <name>adenosylcob(III)alamin</name>
        <dbReference type="ChEBI" id="CHEBI:18408"/>
    </cofactor>
    <text evidence="5">Binds between the large and small subunits.</text>
</comment>
<comment type="function">
    <text evidence="5">Catalyzes the deamination of various vicinal amino-alcohols to oxo compounds. Allows this organism to utilize ethanolamine as the sole source of nitrogen and carbon in the presence of external vitamin B12.</text>
</comment>
<dbReference type="PIRSF" id="PIRSF018982">
    <property type="entry name" value="EutC"/>
    <property type="match status" value="1"/>
</dbReference>
<dbReference type="InterPro" id="IPR042255">
    <property type="entry name" value="EutC_N"/>
</dbReference>
<dbReference type="HAMAP" id="MF_00601">
    <property type="entry name" value="EutC"/>
    <property type="match status" value="1"/>
</dbReference>
<name>A0A840C7H8_9HYPH</name>
<protein>
    <recommendedName>
        <fullName evidence="5">Ethanolamine ammonia-lyase small subunit</fullName>
        <shortName evidence="5">EAL small subunit</shortName>
        <ecNumber evidence="5">4.3.1.7</ecNumber>
    </recommendedName>
</protein>
<dbReference type="Proteomes" id="UP000577362">
    <property type="component" value="Unassembled WGS sequence"/>
</dbReference>
<feature type="binding site" evidence="5">
    <location>
        <position position="209"/>
    </location>
    <ligand>
        <name>adenosylcob(III)alamin</name>
        <dbReference type="ChEBI" id="CHEBI:18408"/>
    </ligand>
</feature>
<dbReference type="PANTHER" id="PTHR39330:SF1">
    <property type="entry name" value="ETHANOLAMINE AMMONIA-LYASE SMALL SUBUNIT"/>
    <property type="match status" value="1"/>
</dbReference>
<dbReference type="EMBL" id="JACIEN010000004">
    <property type="protein sequence ID" value="MBB4018297.1"/>
    <property type="molecule type" value="Genomic_DNA"/>
</dbReference>
<gene>
    <name evidence="5" type="primary">eutC</name>
    <name evidence="6" type="ORF">GGR16_003344</name>
</gene>
<dbReference type="Gene3D" id="1.10.30.40">
    <property type="entry name" value="Ethanolamine ammonia-lyase light chain (EutC), N-terminal domain"/>
    <property type="match status" value="1"/>
</dbReference>
<dbReference type="Gene3D" id="3.40.50.11240">
    <property type="entry name" value="Ethanolamine ammonia-lyase light chain (EutC)"/>
    <property type="match status" value="1"/>
</dbReference>
<dbReference type="GO" id="GO:0031471">
    <property type="term" value="C:ethanolamine degradation polyhedral organelle"/>
    <property type="evidence" value="ECO:0007669"/>
    <property type="project" value="UniProtKB-UniRule"/>
</dbReference>
<dbReference type="EC" id="4.3.1.7" evidence="5"/>
<sequence length="258" mass="27108">MAERPPVRHEPDPQQPDPWARLRAATPARIGLGQVGDAQPTRAVLAFQAAHALARDAVHARLDAAALAAALADPPAIRVRSLAPDRPTYLRRPDLGRRLDPACLPSLPKGDHDLALIVVDGLSATGIAAHAPALVAAIKARLPRDLGLAPLVVAEEGRVALGDEIAEALGARAVVVIIGERPGLTVPDSVGAYLTYAPKRGTRDAERNCISNIHRNGGLSYAAAADKIVWFAGEMLRRRLSGVALKDDQLISLTGSAS</sequence>
<accession>A0A840C7H8</accession>
<evidence type="ECO:0000256" key="1">
    <source>
        <dbReference type="ARBA" id="ARBA00022628"/>
    </source>
</evidence>
<evidence type="ECO:0000313" key="7">
    <source>
        <dbReference type="Proteomes" id="UP000577362"/>
    </source>
</evidence>
<dbReference type="GO" id="GO:0006520">
    <property type="term" value="P:amino acid metabolic process"/>
    <property type="evidence" value="ECO:0007669"/>
    <property type="project" value="InterPro"/>
</dbReference>
<keyword evidence="3 5" id="KW-0170">Cobalt</keyword>
<evidence type="ECO:0000256" key="2">
    <source>
        <dbReference type="ARBA" id="ARBA00023239"/>
    </source>
</evidence>